<evidence type="ECO:0000256" key="1">
    <source>
        <dbReference type="ARBA" id="ARBA00023125"/>
    </source>
</evidence>
<proteinExistence type="predicted"/>
<organism evidence="4 5">
    <name type="scientific">Laedolimicola ammoniilytica</name>
    <dbReference type="NCBI Taxonomy" id="2981771"/>
    <lineage>
        <taxon>Bacteria</taxon>
        <taxon>Bacillati</taxon>
        <taxon>Bacillota</taxon>
        <taxon>Clostridia</taxon>
        <taxon>Lachnospirales</taxon>
        <taxon>Lachnospiraceae</taxon>
        <taxon>Laedolimicola</taxon>
    </lineage>
</organism>
<dbReference type="InterPro" id="IPR036271">
    <property type="entry name" value="Tet_transcr_reg_TetR-rel_C_sf"/>
</dbReference>
<dbReference type="PANTHER" id="PTHR43479">
    <property type="entry name" value="ACREF/ENVCD OPERON REPRESSOR-RELATED"/>
    <property type="match status" value="1"/>
</dbReference>
<feature type="domain" description="HTH tetR-type" evidence="3">
    <location>
        <begin position="1"/>
        <end position="58"/>
    </location>
</feature>
<gene>
    <name evidence="4" type="ORF">OCV63_03325</name>
</gene>
<dbReference type="SUPFAM" id="SSF46689">
    <property type="entry name" value="Homeodomain-like"/>
    <property type="match status" value="1"/>
</dbReference>
<comment type="caution">
    <text evidence="4">The sequence shown here is derived from an EMBL/GenBank/DDBJ whole genome shotgun (WGS) entry which is preliminary data.</text>
</comment>
<protein>
    <submittedName>
        <fullName evidence="4">TetR/AcrR family transcriptional regulator</fullName>
    </submittedName>
</protein>
<dbReference type="InterPro" id="IPR001647">
    <property type="entry name" value="HTH_TetR"/>
</dbReference>
<keyword evidence="1 2" id="KW-0238">DNA-binding</keyword>
<accession>A0ABT2RUD2</accession>
<dbReference type="PANTHER" id="PTHR43479:SF11">
    <property type="entry name" value="ACREF_ENVCD OPERON REPRESSOR-RELATED"/>
    <property type="match status" value="1"/>
</dbReference>
<name>A0ABT2RUD2_9FIRM</name>
<evidence type="ECO:0000256" key="2">
    <source>
        <dbReference type="PROSITE-ProRule" id="PRU00335"/>
    </source>
</evidence>
<evidence type="ECO:0000259" key="3">
    <source>
        <dbReference type="PROSITE" id="PS50977"/>
    </source>
</evidence>
<dbReference type="RefSeq" id="WP_158362007.1">
    <property type="nucleotide sequence ID" value="NZ_JAOQKC010000003.1"/>
</dbReference>
<reference evidence="4 5" key="1">
    <citation type="journal article" date="2021" name="ISME Commun">
        <title>Automated analysis of genomic sequences facilitates high-throughput and comprehensive description of bacteria.</title>
        <authorList>
            <person name="Hitch T.C.A."/>
        </authorList>
    </citation>
    <scope>NUCLEOTIDE SEQUENCE [LARGE SCALE GENOMIC DNA]</scope>
    <source>
        <strain evidence="4 5">Sanger_04</strain>
    </source>
</reference>
<keyword evidence="5" id="KW-1185">Reference proteome</keyword>
<sequence length="185" mass="21616">MREKIIDTAIEEFTKHGLKFTMNDVAKELGISKKTIYTIFESKQDVLVGIADRYARDFTDMREAIEQDDRLDTLEKLERLFCAIPTKYYNIGLSRIFELAQKYPKQYRYLMEAVNQGWILAEQYLERGVREGRIRKDISVPVVMAMIRGTVTCFMESDILYKNGLTYEQGKEEMVQIIMKGIRAA</sequence>
<dbReference type="Proteomes" id="UP001652461">
    <property type="component" value="Unassembled WGS sequence"/>
</dbReference>
<feature type="DNA-binding region" description="H-T-H motif" evidence="2">
    <location>
        <begin position="21"/>
        <end position="40"/>
    </location>
</feature>
<dbReference type="InterPro" id="IPR050624">
    <property type="entry name" value="HTH-type_Tx_Regulator"/>
</dbReference>
<dbReference type="Pfam" id="PF00440">
    <property type="entry name" value="TetR_N"/>
    <property type="match status" value="1"/>
</dbReference>
<evidence type="ECO:0000313" key="5">
    <source>
        <dbReference type="Proteomes" id="UP001652461"/>
    </source>
</evidence>
<dbReference type="SUPFAM" id="SSF48498">
    <property type="entry name" value="Tetracyclin repressor-like, C-terminal domain"/>
    <property type="match status" value="1"/>
</dbReference>
<dbReference type="EMBL" id="JAOQKC010000003">
    <property type="protein sequence ID" value="MCU6695928.1"/>
    <property type="molecule type" value="Genomic_DNA"/>
</dbReference>
<dbReference type="PROSITE" id="PS50977">
    <property type="entry name" value="HTH_TETR_2"/>
    <property type="match status" value="1"/>
</dbReference>
<dbReference type="Gene3D" id="1.10.357.10">
    <property type="entry name" value="Tetracycline Repressor, domain 2"/>
    <property type="match status" value="1"/>
</dbReference>
<dbReference type="PRINTS" id="PR00455">
    <property type="entry name" value="HTHTETR"/>
</dbReference>
<dbReference type="InterPro" id="IPR009057">
    <property type="entry name" value="Homeodomain-like_sf"/>
</dbReference>
<evidence type="ECO:0000313" key="4">
    <source>
        <dbReference type="EMBL" id="MCU6695928.1"/>
    </source>
</evidence>